<evidence type="ECO:0000256" key="3">
    <source>
        <dbReference type="ARBA" id="ARBA00022827"/>
    </source>
</evidence>
<dbReference type="InterPro" id="IPR016166">
    <property type="entry name" value="FAD-bd_PCMH"/>
</dbReference>
<dbReference type="PANTHER" id="PTHR11748:SF111">
    <property type="entry name" value="D-LACTATE DEHYDROGENASE, MITOCHONDRIAL-RELATED"/>
    <property type="match status" value="1"/>
</dbReference>
<evidence type="ECO:0000313" key="6">
    <source>
        <dbReference type="EMBL" id="SDM64278.1"/>
    </source>
</evidence>
<dbReference type="AlphaFoldDB" id="A0A1G9UWG2"/>
<dbReference type="SUPFAM" id="SSF55103">
    <property type="entry name" value="FAD-linked oxidases, C-terminal domain"/>
    <property type="match status" value="1"/>
</dbReference>
<gene>
    <name evidence="6" type="ORF">SAMN05216259_10125</name>
</gene>
<keyword evidence="2" id="KW-0285">Flavoprotein</keyword>
<dbReference type="InterPro" id="IPR036318">
    <property type="entry name" value="FAD-bd_PCMH-like_sf"/>
</dbReference>
<keyword evidence="3" id="KW-0274">FAD</keyword>
<dbReference type="Pfam" id="PF01565">
    <property type="entry name" value="FAD_binding_4"/>
    <property type="match status" value="1"/>
</dbReference>
<evidence type="ECO:0000256" key="1">
    <source>
        <dbReference type="ARBA" id="ARBA00008000"/>
    </source>
</evidence>
<dbReference type="Proteomes" id="UP000199341">
    <property type="component" value="Unassembled WGS sequence"/>
</dbReference>
<dbReference type="SUPFAM" id="SSF56176">
    <property type="entry name" value="FAD-binding/transporter-associated domain-like"/>
    <property type="match status" value="1"/>
</dbReference>
<organism evidence="6 7">
    <name type="scientific">Actinacidiphila guanduensis</name>
    <dbReference type="NCBI Taxonomy" id="310781"/>
    <lineage>
        <taxon>Bacteria</taxon>
        <taxon>Bacillati</taxon>
        <taxon>Actinomycetota</taxon>
        <taxon>Actinomycetes</taxon>
        <taxon>Kitasatosporales</taxon>
        <taxon>Streptomycetaceae</taxon>
        <taxon>Actinacidiphila</taxon>
    </lineage>
</organism>
<accession>A0A1G9UWG2</accession>
<sequence length="504" mass="53432">MSELPTAVDDRLADPSPRPRALNSALEEAVRIVGAERVLLPATDGSATGLLGPNTGLFRSRRVAAVLRPADAEQARRLVALFGREAGSGSLHVISTGRNWGLGSSEPARDDAVVLDLGGLDRIRDLDLEAGWAVVEPGVTQGRLSELLAGTDRMLNVTVSAAGTSILGNLLDRGVGLRGQRTEDLAGLEVALADGDTVRVGWWPGEDRRAPVYPHGLGPSALPLFVQSDLGAVTAAVVRLRPRPEALRLVRLTFRRPGLAPAVTAVRRWVAQGLTRGVPRIYDPAAGRAYGGADDEFLVDLPVDGTAESVRALAGVLVGEARRAGVFTRVSDTDATDPDNPRRAEAALVERAYTGDPDVEDTLFRAKMGVGAEEVDAQAGFLFFLPLLPLTGEAAVRADQLVQDAAAATGTRMSATLHLLGPDLVDCVIALRFARDEDSARRAHRALDLLYSSFTGAGFAPYRLDVDHAHWVDTLAPDAGAVALTRRLKALLDPHQALASGRYS</sequence>
<evidence type="ECO:0000313" key="7">
    <source>
        <dbReference type="Proteomes" id="UP000199341"/>
    </source>
</evidence>
<reference evidence="6 7" key="1">
    <citation type="submission" date="2016-10" db="EMBL/GenBank/DDBJ databases">
        <authorList>
            <person name="de Groot N.N."/>
        </authorList>
    </citation>
    <scope>NUCLEOTIDE SEQUENCE [LARGE SCALE GENOMIC DNA]</scope>
    <source>
        <strain evidence="6 7">CGMCC 4.2022</strain>
    </source>
</reference>
<evidence type="ECO:0000256" key="2">
    <source>
        <dbReference type="ARBA" id="ARBA00022630"/>
    </source>
</evidence>
<dbReference type="InterPro" id="IPR016164">
    <property type="entry name" value="FAD-linked_Oxase-like_C"/>
</dbReference>
<dbReference type="STRING" id="310781.SAMN05216259_10125"/>
<protein>
    <submittedName>
        <fullName evidence="6">4-cresol dehydrogenase (Hydroxylating)</fullName>
    </submittedName>
</protein>
<dbReference type="RefSeq" id="WP_218136576.1">
    <property type="nucleotide sequence ID" value="NZ_FNIE01000001.1"/>
</dbReference>
<dbReference type="GO" id="GO:0071949">
    <property type="term" value="F:FAD binding"/>
    <property type="evidence" value="ECO:0007669"/>
    <property type="project" value="InterPro"/>
</dbReference>
<dbReference type="Gene3D" id="3.30.43.10">
    <property type="entry name" value="Uridine Diphospho-n-acetylenolpyruvylglucosamine Reductase, domain 2"/>
    <property type="match status" value="1"/>
</dbReference>
<dbReference type="InterPro" id="IPR016169">
    <property type="entry name" value="FAD-bd_PCMH_sub2"/>
</dbReference>
<dbReference type="InterPro" id="IPR016170">
    <property type="entry name" value="Cytok_DH_C_sf"/>
</dbReference>
<dbReference type="InterPro" id="IPR016167">
    <property type="entry name" value="FAD-bd_PCMH_sub1"/>
</dbReference>
<dbReference type="PROSITE" id="PS51387">
    <property type="entry name" value="FAD_PCMH"/>
    <property type="match status" value="1"/>
</dbReference>
<dbReference type="PANTHER" id="PTHR11748">
    <property type="entry name" value="D-LACTATE DEHYDROGENASE"/>
    <property type="match status" value="1"/>
</dbReference>
<dbReference type="GO" id="GO:0004458">
    <property type="term" value="F:D-lactate dehydrogenase (cytochrome) activity"/>
    <property type="evidence" value="ECO:0007669"/>
    <property type="project" value="TreeGrafter"/>
</dbReference>
<proteinExistence type="inferred from homology"/>
<comment type="similarity">
    <text evidence="1">Belongs to the FAD-binding oxidoreductase/transferase type 4 family.</text>
</comment>
<keyword evidence="7" id="KW-1185">Reference proteome</keyword>
<evidence type="ECO:0000259" key="5">
    <source>
        <dbReference type="PROSITE" id="PS51387"/>
    </source>
</evidence>
<name>A0A1G9UWG2_9ACTN</name>
<dbReference type="Gene3D" id="3.30.465.10">
    <property type="match status" value="1"/>
</dbReference>
<dbReference type="EMBL" id="FNIE01000001">
    <property type="protein sequence ID" value="SDM64278.1"/>
    <property type="molecule type" value="Genomic_DNA"/>
</dbReference>
<dbReference type="GO" id="GO:1903457">
    <property type="term" value="P:lactate catabolic process"/>
    <property type="evidence" value="ECO:0007669"/>
    <property type="project" value="TreeGrafter"/>
</dbReference>
<dbReference type="InterPro" id="IPR006094">
    <property type="entry name" value="Oxid_FAD_bind_N"/>
</dbReference>
<dbReference type="GO" id="GO:0008720">
    <property type="term" value="F:D-lactate dehydrogenase (NAD+) activity"/>
    <property type="evidence" value="ECO:0007669"/>
    <property type="project" value="TreeGrafter"/>
</dbReference>
<feature type="domain" description="FAD-binding PCMH-type" evidence="5">
    <location>
        <begin position="58"/>
        <end position="243"/>
    </location>
</feature>
<dbReference type="Gene3D" id="3.40.462.10">
    <property type="entry name" value="FAD-linked oxidases, C-terminal domain"/>
    <property type="match status" value="1"/>
</dbReference>
<evidence type="ECO:0000256" key="4">
    <source>
        <dbReference type="ARBA" id="ARBA00023002"/>
    </source>
</evidence>
<keyword evidence="4" id="KW-0560">Oxidoreductase</keyword>